<feature type="domain" description="C2H2-type" evidence="3">
    <location>
        <begin position="1503"/>
        <end position="1527"/>
    </location>
</feature>
<dbReference type="GO" id="GO:0000977">
    <property type="term" value="F:RNA polymerase II transcription regulatory region sequence-specific DNA binding"/>
    <property type="evidence" value="ECO:0007669"/>
    <property type="project" value="TreeGrafter"/>
</dbReference>
<feature type="compositionally biased region" description="Basic and acidic residues" evidence="2">
    <location>
        <begin position="133"/>
        <end position="149"/>
    </location>
</feature>
<keyword evidence="1" id="KW-0863">Zinc-finger</keyword>
<dbReference type="GeneID" id="104954120"/>
<sequence length="1857" mass="204883">MAAKRKGGLKLNAICAKLSRQVVFDTSSQNAEGDQSVAENSEHGSSHYDDNETIFPESLEEDQKRREAIEKWVNGEYGDEPPATRDEEEHEPKVSNDEDAPPRGVYMVRPTGCSDDEDKTEEGEPTTGSQDGSYHDDKEAEERPPKETTYKPPSEAQSRPPPFASTGEASALRDYAANTMNEFLGMFGYNDQQVRDELTKKISFEKLKAATSDLSPLSSEEASRRARFSKYEEYIRKLKAGDALPWPMHASPPKPDDLNPKLAQDKSATMLQTSGCLPGAEAQIYPPSLDHKQPGGPQLGASQPQNPSHIQSMASRASKYDFFIQKLKMGESLQQQNGNAYKRPSKYDLENVKFLHLFKPGEGNPDMGGSIAFKTYKVGRPSKYDVRTIQKPMTGSPEASLMPNVLATAPGNLGAPGVPTMGTSGASIAPGLTMDQTGNISFNAADYLKSSFSKTDSITTGTVSSVKNGLPPDKPASDDINLYQKYIARFSGSQHCGHVHCAYQYREHYHCMDPECNYQRFTSKQDVIRHYNMHKKRDNSLQHGFMRFSPLDDCSVYYHGCHLNGKSTHYHCMQVACSKVYTSTSDVMTHENFHKKNAQLINDGFQRFRATEDCGTVACQFYGQKTTHFHCRRPGCTFTFKNKCDIEKHKSYHIKDDAYAKDGFKKFYKYEECKYDGCVYSKATNHFHCIRSSCGFTFTSTSQMTSHKRKHERRHIRSSGVMGLSSAYMVPKDEAEESSNDDLMDFSNISSKNSSLSASPTTQQSTTMSHLLAMPTTIVSSSATSGHALKPTSSLPSAGQRMSSLLSQSLPSNMPVGLSLSNSGMASSNPFFPLIPRMPHQPPPAAAASLMSAVTSGAHSMPTDSMTQGFSTVGADGSMASTPTSFTTASIMEKISASKGLISPMMARLAAAALKPSNHLDTGNGHSASASQFNLVQVKQEPQDVNSGASQDSTQEHSLDLSKKDHSNESNGHPVPGNTSLLSSLMNKMSHVNPALFNAMNLKTELEAGQGNPSEAAYYLNRVLKRPMPEKPSEIWRTYLRRFDTDDYCESQCDFLQKVHFHCLVEDCCALFSTVDGAIKHATFHLRAHLKVKSEPQYGEGRDSSEGASLPAAPVSTANNPSMDVAHLTSSGGYSSPPPSLLAWKQLTGSIPQMSASMPNLPVNSPLATTSLENAKPQVKPGFLQFQENDPCLATDCKYSNKFHFHCLFGNCKYVCKTSGKAESHCLDHINPNNHLVNVRDQFAYYSLQCLCPNQHCEFRMRGHYHCLRTGCFFVTNITTKLPWHVKKHEKAERRAANGFKYFTKREECGRLGCKYNQVNSHFHCIRDGCQFSFLLKHQMTSHARKHMRRMLGKNFDRTPSQVMPLSQRADGSGMMGTHPGMNSSFSSGLMDETDDYMDYMGGGGSPLGLSSESSNQDRSGASTPVGNDSSPAGNTISIPTAAGAKKRFWIIEDMSPYGKRRKTASSRKMLDEGMMLEGFRRYDLYENCKDPGCQFSLKVTHYHCTRENCGYKFCGRTHMYKHAQHHDRVDNLVLDDFKRFKSALSCNFPDCQFSGNSTHFHCLRCGFRCTDSTKVTAHRKHHGKQDVITAAGFCQFSSSVDCEVPDCKYKLKCSHFHCTFPECKHTVVGMSQMDSHKRKHEKQERGDLPSVSPKQEALHHLGGSLLAPPTSMNLSTSSPSDFQALSHSINSSAPSMLYPTGGLGSEYSHMYAPSSLSLDGSLNLSTDPSSCLFFLKNAAGLGLSDSLDLSTRMHHNAARSNQAPPPEGAPQDDTTGTSGEAEDDLSPEDEARPGEEEEEEDEEEEEEEEEEEAELNTDSNDDSMAEAEGEKDNGQSSDASVNHTDASRVGKQDVDP</sequence>
<accession>A0A6I9NWV7</accession>
<dbReference type="PANTHER" id="PTHR12451:SF0">
    <property type="entry name" value="ZINC FINGER PROTEIN CASTOR HOMOLOG 1"/>
    <property type="match status" value="1"/>
</dbReference>
<reference evidence="5" key="1">
    <citation type="submission" date="2025-08" db="UniProtKB">
        <authorList>
            <consortium name="RefSeq"/>
        </authorList>
    </citation>
    <scope>IDENTIFICATION</scope>
    <source>
        <tissue evidence="5">Muscle</tissue>
    </source>
</reference>
<feature type="compositionally biased region" description="Acidic residues" evidence="2">
    <location>
        <begin position="1796"/>
        <end position="1828"/>
    </location>
</feature>
<feature type="compositionally biased region" description="Polar residues" evidence="2">
    <location>
        <begin position="1835"/>
        <end position="1845"/>
    </location>
</feature>
<dbReference type="OrthoDB" id="10063916at2759"/>
<feature type="region of interest" description="Disordered" evidence="2">
    <location>
        <begin position="1402"/>
        <end position="1439"/>
    </location>
</feature>
<evidence type="ECO:0000313" key="5">
    <source>
        <dbReference type="RefSeq" id="XP_010779485.1"/>
    </source>
</evidence>
<evidence type="ECO:0000259" key="3">
    <source>
        <dbReference type="PROSITE" id="PS50157"/>
    </source>
</evidence>
<feature type="compositionally biased region" description="Acidic residues" evidence="2">
    <location>
        <begin position="114"/>
        <end position="124"/>
    </location>
</feature>
<dbReference type="PROSITE" id="PS50157">
    <property type="entry name" value="ZINC_FINGER_C2H2_2"/>
    <property type="match status" value="3"/>
</dbReference>
<feature type="compositionally biased region" description="Basic and acidic residues" evidence="2">
    <location>
        <begin position="61"/>
        <end position="70"/>
    </location>
</feature>
<feature type="compositionally biased region" description="Basic and acidic residues" evidence="2">
    <location>
        <begin position="40"/>
        <end position="50"/>
    </location>
</feature>
<dbReference type="InterPro" id="IPR040373">
    <property type="entry name" value="CASZ1"/>
</dbReference>
<feature type="compositionally biased region" description="Polar residues" evidence="2">
    <location>
        <begin position="26"/>
        <end position="39"/>
    </location>
</feature>
<feature type="compositionally biased region" description="Basic and acidic residues" evidence="2">
    <location>
        <begin position="82"/>
        <end position="96"/>
    </location>
</feature>
<dbReference type="SMART" id="SM00355">
    <property type="entry name" value="ZnF_C2H2"/>
    <property type="match status" value="11"/>
</dbReference>
<feature type="region of interest" description="Disordered" evidence="2">
    <location>
        <begin position="940"/>
        <end position="982"/>
    </location>
</feature>
<dbReference type="GO" id="GO:0045664">
    <property type="term" value="P:regulation of neuron differentiation"/>
    <property type="evidence" value="ECO:0007669"/>
    <property type="project" value="TreeGrafter"/>
</dbReference>
<feature type="domain" description="C2H2-type" evidence="3">
    <location>
        <begin position="687"/>
        <end position="716"/>
    </location>
</feature>
<dbReference type="GO" id="GO:0000981">
    <property type="term" value="F:DNA-binding transcription factor activity, RNA polymerase II-specific"/>
    <property type="evidence" value="ECO:0007669"/>
    <property type="project" value="TreeGrafter"/>
</dbReference>
<feature type="compositionally biased region" description="Polar residues" evidence="2">
    <location>
        <begin position="943"/>
        <end position="953"/>
    </location>
</feature>
<feature type="compositionally biased region" description="Acidic residues" evidence="2">
    <location>
        <begin position="734"/>
        <end position="744"/>
    </location>
</feature>
<feature type="region of interest" description="Disordered" evidence="2">
    <location>
        <begin position="1635"/>
        <end position="1687"/>
    </location>
</feature>
<feature type="compositionally biased region" description="Basic and acidic residues" evidence="2">
    <location>
        <begin position="954"/>
        <end position="968"/>
    </location>
</feature>
<evidence type="ECO:0000256" key="2">
    <source>
        <dbReference type="SAM" id="MobiDB-lite"/>
    </source>
</evidence>
<dbReference type="InterPro" id="IPR013087">
    <property type="entry name" value="Znf_C2H2_type"/>
</dbReference>
<protein>
    <submittedName>
        <fullName evidence="5">Zinc finger protein castor homolog 1 isoform X7</fullName>
    </submittedName>
</protein>
<feature type="compositionally biased region" description="Polar residues" evidence="2">
    <location>
        <begin position="1417"/>
        <end position="1439"/>
    </location>
</feature>
<dbReference type="CTD" id="54897"/>
<keyword evidence="1" id="KW-0862">Zinc</keyword>
<name>A0A6I9NWV7_9TELE</name>
<evidence type="ECO:0000256" key="1">
    <source>
        <dbReference type="PROSITE-ProRule" id="PRU00042"/>
    </source>
</evidence>
<feature type="compositionally biased region" description="Polar residues" evidence="2">
    <location>
        <begin position="1671"/>
        <end position="1687"/>
    </location>
</feature>
<evidence type="ECO:0000313" key="4">
    <source>
        <dbReference type="Proteomes" id="UP000504611"/>
    </source>
</evidence>
<dbReference type="PROSITE" id="PS00028">
    <property type="entry name" value="ZINC_FINGER_C2H2_1"/>
    <property type="match status" value="7"/>
</dbReference>
<feature type="region of interest" description="Disordered" evidence="2">
    <location>
        <begin position="1756"/>
        <end position="1857"/>
    </location>
</feature>
<dbReference type="GO" id="GO:0008270">
    <property type="term" value="F:zinc ion binding"/>
    <property type="evidence" value="ECO:0007669"/>
    <property type="project" value="UniProtKB-KW"/>
</dbReference>
<dbReference type="RefSeq" id="XP_010779485.1">
    <property type="nucleotide sequence ID" value="XM_010781183.1"/>
</dbReference>
<organism evidence="4 5">
    <name type="scientific">Notothenia coriiceps</name>
    <name type="common">black rockcod</name>
    <dbReference type="NCBI Taxonomy" id="8208"/>
    <lineage>
        <taxon>Eukaryota</taxon>
        <taxon>Metazoa</taxon>
        <taxon>Chordata</taxon>
        <taxon>Craniata</taxon>
        <taxon>Vertebrata</taxon>
        <taxon>Euteleostomi</taxon>
        <taxon>Actinopterygii</taxon>
        <taxon>Neopterygii</taxon>
        <taxon>Teleostei</taxon>
        <taxon>Neoteleostei</taxon>
        <taxon>Acanthomorphata</taxon>
        <taxon>Eupercaria</taxon>
        <taxon>Perciformes</taxon>
        <taxon>Notothenioidei</taxon>
        <taxon>Nototheniidae</taxon>
        <taxon>Notothenia</taxon>
    </lineage>
</organism>
<keyword evidence="1" id="KW-0479">Metal-binding</keyword>
<dbReference type="Proteomes" id="UP000504611">
    <property type="component" value="Unplaced"/>
</dbReference>
<feature type="region of interest" description="Disordered" evidence="2">
    <location>
        <begin position="281"/>
        <end position="314"/>
    </location>
</feature>
<feature type="region of interest" description="Disordered" evidence="2">
    <location>
        <begin position="1095"/>
        <end position="1116"/>
    </location>
</feature>
<feature type="region of interest" description="Disordered" evidence="2">
    <location>
        <begin position="26"/>
        <end position="171"/>
    </location>
</feature>
<dbReference type="PANTHER" id="PTHR12451">
    <property type="entry name" value="TRANSCRIPTION FACTOR CASTOR PROTEIN MING -RELATED"/>
    <property type="match status" value="1"/>
</dbReference>
<dbReference type="GO" id="GO:0005634">
    <property type="term" value="C:nucleus"/>
    <property type="evidence" value="ECO:0007669"/>
    <property type="project" value="TreeGrafter"/>
</dbReference>
<feature type="compositionally biased region" description="Basic and acidic residues" evidence="2">
    <location>
        <begin position="1846"/>
        <end position="1857"/>
    </location>
</feature>
<feature type="compositionally biased region" description="Low complexity" evidence="2">
    <location>
        <begin position="747"/>
        <end position="759"/>
    </location>
</feature>
<dbReference type="GO" id="GO:0045944">
    <property type="term" value="P:positive regulation of transcription by RNA polymerase II"/>
    <property type="evidence" value="ECO:0007669"/>
    <property type="project" value="TreeGrafter"/>
</dbReference>
<feature type="compositionally biased region" description="Polar residues" evidence="2">
    <location>
        <begin position="300"/>
        <end position="314"/>
    </location>
</feature>
<feature type="domain" description="C2H2-type" evidence="3">
    <location>
        <begin position="570"/>
        <end position="599"/>
    </location>
</feature>
<keyword evidence="4" id="KW-1185">Reference proteome</keyword>
<proteinExistence type="predicted"/>
<gene>
    <name evidence="5" type="primary">casz1</name>
</gene>
<feature type="region of interest" description="Disordered" evidence="2">
    <location>
        <begin position="733"/>
        <end position="764"/>
    </location>
</feature>